<comment type="cofactor">
    <cofactor evidence="1">
        <name>Fe cation</name>
        <dbReference type="ChEBI" id="CHEBI:24875"/>
    </cofactor>
</comment>
<name>A0A6M3ZT90_9BURK</name>
<dbReference type="Gene3D" id="2.102.10.10">
    <property type="entry name" value="Rieske [2Fe-2S] iron-sulphur domain"/>
    <property type="match status" value="1"/>
</dbReference>
<evidence type="ECO:0000256" key="7">
    <source>
        <dbReference type="ARBA" id="ARBA00023014"/>
    </source>
</evidence>
<dbReference type="GO" id="GO:0005506">
    <property type="term" value="F:iron ion binding"/>
    <property type="evidence" value="ECO:0007669"/>
    <property type="project" value="InterPro"/>
</dbReference>
<dbReference type="EMBL" id="CP008956">
    <property type="protein sequence ID" value="QJQ01473.1"/>
    <property type="molecule type" value="Genomic_DNA"/>
</dbReference>
<dbReference type="PRINTS" id="PR00090">
    <property type="entry name" value="RNGDIOXGNASE"/>
</dbReference>
<sequence>MSAAPSGAPAGATTRIDFVSKDAYLSRDFLARENEHLWPRVWQMACRLEEIPNVGDYVTYDVIGESIIVVRTSAEEIRAYYNACQHRGRRLTNGCGKATKFHCSFHGWQWNLDGSVARVLDREDYAGCPDFQDGDLKLKEVLVGQWAGFVFINMDMNAEPLLDYLAPVPEITDCFEFGKMRYRWYKSIRLPCNWKVALEAFNEGYHVFGTHPQLLEVAGDDVTRSFTYGKHGMFNYATATRIIGAPSSRTGKPMPADVRQGLVNFFQTMEDQLKAINTDRDNVAAKRLLTEMEPTGNQFAVLAQAMAYQKEAAESSGAGWPDISFEQLGRAGADWHVFPNMVFLPYPDGALFYRSRPDGDDPDSCIYDIMSLARYAPGDEPPLMREQYYGKDDWKENALEKFGLILWQDFQNMINVQQGMKSRGFTAARTNPLQESVISNFHKTVRQYLEGGK</sequence>
<feature type="domain" description="Rieske" evidence="9">
    <location>
        <begin position="42"/>
        <end position="152"/>
    </location>
</feature>
<protein>
    <submittedName>
        <fullName evidence="10">(2Fe-2S)-binding protein</fullName>
    </submittedName>
</protein>
<dbReference type="Gene3D" id="3.90.380.10">
    <property type="entry name" value="Naphthalene 1,2-dioxygenase Alpha Subunit, Chain A, domain 1"/>
    <property type="match status" value="1"/>
</dbReference>
<dbReference type="RefSeq" id="WP_017450462.1">
    <property type="nucleotide sequence ID" value="NZ_CP008956.1"/>
</dbReference>
<evidence type="ECO:0000256" key="2">
    <source>
        <dbReference type="ARBA" id="ARBA00008751"/>
    </source>
</evidence>
<evidence type="ECO:0000256" key="4">
    <source>
        <dbReference type="ARBA" id="ARBA00022723"/>
    </source>
</evidence>
<accession>A0A6M3ZT90</accession>
<evidence type="ECO:0000313" key="11">
    <source>
        <dbReference type="Proteomes" id="UP000501648"/>
    </source>
</evidence>
<gene>
    <name evidence="10" type="ORF">C798_14875</name>
</gene>
<keyword evidence="4" id="KW-0479">Metal-binding</keyword>
<dbReference type="InterPro" id="IPR015881">
    <property type="entry name" value="ARHD_Rieske_2Fe_2S"/>
</dbReference>
<dbReference type="PANTHER" id="PTHR43756">
    <property type="entry name" value="CHOLINE MONOOXYGENASE, CHLOROPLASTIC"/>
    <property type="match status" value="1"/>
</dbReference>
<evidence type="ECO:0000256" key="5">
    <source>
        <dbReference type="ARBA" id="ARBA00023002"/>
    </source>
</evidence>
<dbReference type="InterPro" id="IPR015879">
    <property type="entry name" value="Ring_hydroxy_dOase_asu_C_dom"/>
</dbReference>
<dbReference type="SUPFAM" id="SSF55961">
    <property type="entry name" value="Bet v1-like"/>
    <property type="match status" value="1"/>
</dbReference>
<evidence type="ECO:0000313" key="10">
    <source>
        <dbReference type="EMBL" id="QJQ01473.1"/>
    </source>
</evidence>
<dbReference type="PROSITE" id="PS51296">
    <property type="entry name" value="RIESKE"/>
    <property type="match status" value="1"/>
</dbReference>
<dbReference type="Pfam" id="PF00355">
    <property type="entry name" value="Rieske"/>
    <property type="match status" value="1"/>
</dbReference>
<evidence type="ECO:0000256" key="8">
    <source>
        <dbReference type="ARBA" id="ARBA00023027"/>
    </source>
</evidence>
<keyword evidence="6" id="KW-0408">Iron</keyword>
<dbReference type="Pfam" id="PF00848">
    <property type="entry name" value="Ring_hydroxyl_A"/>
    <property type="match status" value="1"/>
</dbReference>
<proteinExistence type="inferred from homology"/>
<reference evidence="10 11" key="1">
    <citation type="journal article" date="2012" name="J. Bacteriol.">
        <title>Genome sequence of the pathogenic Herbaspirillum seropedicae strain Os34, isolated from rice roots.</title>
        <authorList>
            <person name="Ye W."/>
            <person name="Ye S."/>
            <person name="Liu J."/>
            <person name="Chang S."/>
            <person name="Chen M."/>
            <person name="Zhu B."/>
            <person name="Guo L."/>
            <person name="An Q."/>
        </authorList>
    </citation>
    <scope>NUCLEOTIDE SEQUENCE [LARGE SCALE GENOMIC DNA]</scope>
    <source>
        <strain evidence="10 11">Os34</strain>
    </source>
</reference>
<comment type="similarity">
    <text evidence="2">Belongs to the bacterial ring-hydroxylating dioxygenase alpha subunit family.</text>
</comment>
<evidence type="ECO:0000256" key="6">
    <source>
        <dbReference type="ARBA" id="ARBA00023004"/>
    </source>
</evidence>
<dbReference type="CDD" id="cd08882">
    <property type="entry name" value="RHO_alpha_C_MupW-like"/>
    <property type="match status" value="1"/>
</dbReference>
<evidence type="ECO:0000256" key="1">
    <source>
        <dbReference type="ARBA" id="ARBA00001962"/>
    </source>
</evidence>
<dbReference type="GO" id="GO:0051537">
    <property type="term" value="F:2 iron, 2 sulfur cluster binding"/>
    <property type="evidence" value="ECO:0007669"/>
    <property type="project" value="UniProtKB-KW"/>
</dbReference>
<dbReference type="SUPFAM" id="SSF50022">
    <property type="entry name" value="ISP domain"/>
    <property type="match status" value="1"/>
</dbReference>
<dbReference type="AlphaFoldDB" id="A0A6M3ZT90"/>
<dbReference type="InterPro" id="IPR017941">
    <property type="entry name" value="Rieske_2Fe-2S"/>
</dbReference>
<dbReference type="InterPro" id="IPR036922">
    <property type="entry name" value="Rieske_2Fe-2S_sf"/>
</dbReference>
<dbReference type="InterPro" id="IPR001663">
    <property type="entry name" value="Rng_hydr_dOase-A"/>
</dbReference>
<organism evidence="10 11">
    <name type="scientific">Herbaspirillum rubrisubalbicans Os34</name>
    <dbReference type="NCBI Taxonomy" id="1235827"/>
    <lineage>
        <taxon>Bacteria</taxon>
        <taxon>Pseudomonadati</taxon>
        <taxon>Pseudomonadota</taxon>
        <taxon>Betaproteobacteria</taxon>
        <taxon>Burkholderiales</taxon>
        <taxon>Oxalobacteraceae</taxon>
        <taxon>Herbaspirillum</taxon>
    </lineage>
</organism>
<keyword evidence="7" id="KW-0411">Iron-sulfur</keyword>
<keyword evidence="3" id="KW-0001">2Fe-2S</keyword>
<dbReference type="GO" id="GO:0016491">
    <property type="term" value="F:oxidoreductase activity"/>
    <property type="evidence" value="ECO:0007669"/>
    <property type="project" value="UniProtKB-KW"/>
</dbReference>
<dbReference type="PROSITE" id="PS00570">
    <property type="entry name" value="RING_HYDROXYL_ALPHA"/>
    <property type="match status" value="1"/>
</dbReference>
<dbReference type="PANTHER" id="PTHR43756:SF5">
    <property type="entry name" value="CHOLINE MONOOXYGENASE, CHLOROPLASTIC"/>
    <property type="match status" value="1"/>
</dbReference>
<dbReference type="CDD" id="cd03469">
    <property type="entry name" value="Rieske_RO_Alpha_N"/>
    <property type="match status" value="1"/>
</dbReference>
<evidence type="ECO:0000259" key="9">
    <source>
        <dbReference type="PROSITE" id="PS51296"/>
    </source>
</evidence>
<dbReference type="Proteomes" id="UP000501648">
    <property type="component" value="Chromosome"/>
</dbReference>
<keyword evidence="5" id="KW-0560">Oxidoreductase</keyword>
<keyword evidence="8" id="KW-0520">NAD</keyword>
<evidence type="ECO:0000256" key="3">
    <source>
        <dbReference type="ARBA" id="ARBA00022714"/>
    </source>
</evidence>